<keyword evidence="3" id="KW-1185">Reference proteome</keyword>
<dbReference type="InterPro" id="IPR045392">
    <property type="entry name" value="DUF6519"/>
</dbReference>
<accession>A0ABV3BAV7</accession>
<evidence type="ECO:0000256" key="1">
    <source>
        <dbReference type="SAM" id="MobiDB-lite"/>
    </source>
</evidence>
<protein>
    <submittedName>
        <fullName evidence="2">DUF6519 domain-containing protein</fullName>
    </submittedName>
</protein>
<comment type="caution">
    <text evidence="2">The sequence shown here is derived from an EMBL/GenBank/DDBJ whole genome shotgun (WGS) entry which is preliminary data.</text>
</comment>
<feature type="non-terminal residue" evidence="2">
    <location>
        <position position="1"/>
    </location>
</feature>
<dbReference type="Pfam" id="PF20129">
    <property type="entry name" value="DUF6519"/>
    <property type="match status" value="1"/>
</dbReference>
<proteinExistence type="predicted"/>
<evidence type="ECO:0000313" key="3">
    <source>
        <dbReference type="Proteomes" id="UP001551189"/>
    </source>
</evidence>
<dbReference type="Proteomes" id="UP001551189">
    <property type="component" value="Unassembled WGS sequence"/>
</dbReference>
<reference evidence="2 3" key="1">
    <citation type="submission" date="2024-06" db="EMBL/GenBank/DDBJ databases">
        <title>The Natural Products Discovery Center: Release of the First 8490 Sequenced Strains for Exploring Actinobacteria Biosynthetic Diversity.</title>
        <authorList>
            <person name="Kalkreuter E."/>
            <person name="Kautsar S.A."/>
            <person name="Yang D."/>
            <person name="Bader C.D."/>
            <person name="Teijaro C.N."/>
            <person name="Fluegel L."/>
            <person name="Davis C.M."/>
            <person name="Simpson J.R."/>
            <person name="Lauterbach L."/>
            <person name="Steele A.D."/>
            <person name="Gui C."/>
            <person name="Meng S."/>
            <person name="Li G."/>
            <person name="Viehrig K."/>
            <person name="Ye F."/>
            <person name="Su P."/>
            <person name="Kiefer A.F."/>
            <person name="Nichols A."/>
            <person name="Cepeda A.J."/>
            <person name="Yan W."/>
            <person name="Fan B."/>
            <person name="Jiang Y."/>
            <person name="Adhikari A."/>
            <person name="Zheng C.-J."/>
            <person name="Schuster L."/>
            <person name="Cowan T.M."/>
            <person name="Smanski M.J."/>
            <person name="Chevrette M.G."/>
            <person name="De Carvalho L.P.S."/>
            <person name="Shen B."/>
        </authorList>
    </citation>
    <scope>NUCLEOTIDE SEQUENCE [LARGE SCALE GENOMIC DNA]</scope>
    <source>
        <strain evidence="2 3">NPDC046851</strain>
    </source>
</reference>
<sequence>SGSQGLLRARVQPPEEGPTPSVVPPHAGYRRVENQLYRVEIHEGSDGSPSFVWSRDNATVAARVVGYSDGSITIDSPGRDEALGFSRGQWVEVTNLARARLGIRGALAQLGEVSGTDLQIAHWAGDSSGLLDSPGGVVRRWDSQGAVPIFHGAWMELEDGIQVEFGFLPDTILRTGDYWLIPARTAALSLTDLDSDVPGNVEWPRLENGSPVYQLPDGIKHHTAAIALLDRVDGLWTQAYDCRALFAPLAEARPDPKPVHAPGLHVKHVRLLPRKKTKESNEDTGDGELGNDTSVAADDFLGSVVVVGFDDVPALVPATDQSVLTVTLDLPYPLSPAERDAWQLPPGQFLGTQSFDLAGVLKNAGSALHWTPDSFLVERLRPLLVDKEMPDRVRCRLALNGRALTAKDHPDRLLNGLALTRPRPDGTTEVVLPTVDDVRGADFTFWFWIERARVKSAFDDSKFDENAFS</sequence>
<feature type="region of interest" description="Disordered" evidence="1">
    <location>
        <begin position="1"/>
        <end position="23"/>
    </location>
</feature>
<feature type="region of interest" description="Disordered" evidence="1">
    <location>
        <begin position="271"/>
        <end position="291"/>
    </location>
</feature>
<evidence type="ECO:0000313" key="2">
    <source>
        <dbReference type="EMBL" id="MEU6806588.1"/>
    </source>
</evidence>
<gene>
    <name evidence="2" type="ORF">ABZ931_37250</name>
</gene>
<dbReference type="RefSeq" id="WP_359702333.1">
    <property type="nucleotide sequence ID" value="NZ_JBEYXT010000334.1"/>
</dbReference>
<organism evidence="2 3">
    <name type="scientific">Streptomyces neyagawaensis</name>
    <dbReference type="NCBI Taxonomy" id="42238"/>
    <lineage>
        <taxon>Bacteria</taxon>
        <taxon>Bacillati</taxon>
        <taxon>Actinomycetota</taxon>
        <taxon>Actinomycetes</taxon>
        <taxon>Kitasatosporales</taxon>
        <taxon>Streptomycetaceae</taxon>
        <taxon>Streptomyces</taxon>
    </lineage>
</organism>
<name>A0ABV3BAV7_9ACTN</name>
<dbReference type="EMBL" id="JBEYXT010000334">
    <property type="protein sequence ID" value="MEU6806588.1"/>
    <property type="molecule type" value="Genomic_DNA"/>
</dbReference>